<keyword evidence="4" id="KW-0315">Glutamine amidotransferase</keyword>
<keyword evidence="5" id="KW-0456">Lyase</keyword>
<dbReference type="EMBL" id="CP138895">
    <property type="protein sequence ID" value="WPK24313.1"/>
    <property type="molecule type" value="Genomic_DNA"/>
</dbReference>
<organism evidence="9 10">
    <name type="scientific">Australozyma saopauloensis</name>
    <dbReference type="NCBI Taxonomy" id="291208"/>
    <lineage>
        <taxon>Eukaryota</taxon>
        <taxon>Fungi</taxon>
        <taxon>Dikarya</taxon>
        <taxon>Ascomycota</taxon>
        <taxon>Saccharomycotina</taxon>
        <taxon>Pichiomycetes</taxon>
        <taxon>Metschnikowiaceae</taxon>
        <taxon>Australozyma</taxon>
    </lineage>
</organism>
<dbReference type="RefSeq" id="XP_062876696.1">
    <property type="nucleotide sequence ID" value="XM_063020626.1"/>
</dbReference>
<protein>
    <recommendedName>
        <fullName evidence="2">glutaminase</fullName>
        <ecNumber evidence="2">3.5.1.2</ecNumber>
    </recommendedName>
</protein>
<sequence length="251" mass="27154">MTTLSYTIGVLALQGAFREHLEHLQRAVAAADLAAYSFSLLEVKTPEQLAQCSALVVPGGESTSMSLIAERTGMLEPLREFVASKPAWGTCAGLILLASEIHNARPHQKALGGMDICVARNAFGRQLESFEEACDFSDFAPGVTAFKTVFIRAPVVSAVRKGADFVSVGPKKMHRPNVCSFQEGEKTLTSFDLVVKAECENTAPVEVLHSLPNGLVVAVRQGNKLGTSFHPELADDCSFHHWFVKEFVVGH</sequence>
<dbReference type="GO" id="GO:1903600">
    <property type="term" value="C:glutaminase complex"/>
    <property type="evidence" value="ECO:0007669"/>
    <property type="project" value="TreeGrafter"/>
</dbReference>
<dbReference type="KEGG" id="asau:88172646"/>
<dbReference type="InterPro" id="IPR002161">
    <property type="entry name" value="PdxT/SNO"/>
</dbReference>
<feature type="active site" description="Nucleophile" evidence="7">
    <location>
        <position position="91"/>
    </location>
</feature>
<dbReference type="GO" id="GO:0004359">
    <property type="term" value="F:glutaminase activity"/>
    <property type="evidence" value="ECO:0007669"/>
    <property type="project" value="UniProtKB-EC"/>
</dbReference>
<feature type="binding site" evidence="8">
    <location>
        <begin position="60"/>
        <end position="62"/>
    </location>
    <ligand>
        <name>L-glutamine</name>
        <dbReference type="ChEBI" id="CHEBI:58359"/>
    </ligand>
</feature>
<dbReference type="GO" id="GO:0008614">
    <property type="term" value="P:pyridoxine metabolic process"/>
    <property type="evidence" value="ECO:0007669"/>
    <property type="project" value="TreeGrafter"/>
</dbReference>
<dbReference type="Proteomes" id="UP001338582">
    <property type="component" value="Chromosome 2"/>
</dbReference>
<dbReference type="PROSITE" id="PS51130">
    <property type="entry name" value="PDXT_SNO_2"/>
    <property type="match status" value="1"/>
</dbReference>
<dbReference type="GO" id="GO:0005829">
    <property type="term" value="C:cytosol"/>
    <property type="evidence" value="ECO:0007669"/>
    <property type="project" value="TreeGrafter"/>
</dbReference>
<name>A0AAX4H753_9ASCO</name>
<evidence type="ECO:0000256" key="8">
    <source>
        <dbReference type="PIRSR" id="PIRSR005639-2"/>
    </source>
</evidence>
<evidence type="ECO:0000256" key="4">
    <source>
        <dbReference type="ARBA" id="ARBA00022962"/>
    </source>
</evidence>
<evidence type="ECO:0000313" key="10">
    <source>
        <dbReference type="Proteomes" id="UP001338582"/>
    </source>
</evidence>
<evidence type="ECO:0000256" key="6">
    <source>
        <dbReference type="ARBA" id="ARBA00049534"/>
    </source>
</evidence>
<dbReference type="PROSITE" id="PS51273">
    <property type="entry name" value="GATASE_TYPE_1"/>
    <property type="match status" value="1"/>
</dbReference>
<dbReference type="GeneID" id="88172646"/>
<feature type="binding site" evidence="8">
    <location>
        <begin position="151"/>
        <end position="152"/>
    </location>
    <ligand>
        <name>L-glutamine</name>
        <dbReference type="ChEBI" id="CHEBI:58359"/>
    </ligand>
</feature>
<evidence type="ECO:0000256" key="1">
    <source>
        <dbReference type="ARBA" id="ARBA00008345"/>
    </source>
</evidence>
<comment type="catalytic activity">
    <reaction evidence="6">
        <text>L-glutamine + H2O = L-glutamate + NH4(+)</text>
        <dbReference type="Rhea" id="RHEA:15889"/>
        <dbReference type="ChEBI" id="CHEBI:15377"/>
        <dbReference type="ChEBI" id="CHEBI:28938"/>
        <dbReference type="ChEBI" id="CHEBI:29985"/>
        <dbReference type="ChEBI" id="CHEBI:58359"/>
        <dbReference type="EC" id="3.5.1.2"/>
    </reaction>
</comment>
<evidence type="ECO:0000313" key="9">
    <source>
        <dbReference type="EMBL" id="WPK24313.1"/>
    </source>
</evidence>
<dbReference type="GO" id="GO:0042823">
    <property type="term" value="P:pyridoxal phosphate biosynthetic process"/>
    <property type="evidence" value="ECO:0007669"/>
    <property type="project" value="InterPro"/>
</dbReference>
<dbReference type="PANTHER" id="PTHR31559:SF0">
    <property type="entry name" value="PYRIDOXAL 5'-PHOSPHATE SYNTHASE SUBUNIT SNO1-RELATED"/>
    <property type="match status" value="1"/>
</dbReference>
<comment type="similarity">
    <text evidence="1">Belongs to the glutaminase PdxT/SNO family.</text>
</comment>
<evidence type="ECO:0000256" key="5">
    <source>
        <dbReference type="ARBA" id="ARBA00023239"/>
    </source>
</evidence>
<reference evidence="9 10" key="1">
    <citation type="submission" date="2023-10" db="EMBL/GenBank/DDBJ databases">
        <title>Draft Genome Sequence of Candida saopaulonensis from a very Premature Infant with Sepsis.</title>
        <authorList>
            <person name="Ning Y."/>
            <person name="Dai R."/>
            <person name="Xiao M."/>
            <person name="Xu Y."/>
            <person name="Yan Q."/>
            <person name="Zhang L."/>
        </authorList>
    </citation>
    <scope>NUCLEOTIDE SEQUENCE [LARGE SCALE GENOMIC DNA]</scope>
    <source>
        <strain evidence="9 10">19XY460</strain>
    </source>
</reference>
<feature type="binding site" evidence="8">
    <location>
        <position position="120"/>
    </location>
    <ligand>
        <name>L-glutamine</name>
        <dbReference type="ChEBI" id="CHEBI:58359"/>
    </ligand>
</feature>
<dbReference type="Gene3D" id="3.40.50.880">
    <property type="match status" value="1"/>
</dbReference>
<evidence type="ECO:0000256" key="7">
    <source>
        <dbReference type="PIRSR" id="PIRSR005639-1"/>
    </source>
</evidence>
<feature type="active site" description="Charge relay system" evidence="7">
    <location>
        <position position="230"/>
    </location>
</feature>
<gene>
    <name evidence="9" type="ORF">PUMCH_001581</name>
</gene>
<feature type="active site" description="Charge relay system" evidence="7">
    <location>
        <position position="232"/>
    </location>
</feature>
<keyword evidence="10" id="KW-1185">Reference proteome</keyword>
<proteinExistence type="inferred from homology"/>
<dbReference type="HAMAP" id="MF_01615">
    <property type="entry name" value="PdxT"/>
    <property type="match status" value="1"/>
</dbReference>
<dbReference type="PROSITE" id="PS01236">
    <property type="entry name" value="PDXT_SNO_1"/>
    <property type="match status" value="1"/>
</dbReference>
<dbReference type="EC" id="3.5.1.2" evidence="2"/>
<dbReference type="InterPro" id="IPR029062">
    <property type="entry name" value="Class_I_gatase-like"/>
</dbReference>
<dbReference type="PIRSF" id="PIRSF005639">
    <property type="entry name" value="Glut_amidoT_SNO"/>
    <property type="match status" value="1"/>
</dbReference>
<evidence type="ECO:0000256" key="2">
    <source>
        <dbReference type="ARBA" id="ARBA00012918"/>
    </source>
</evidence>
<dbReference type="InterPro" id="IPR021196">
    <property type="entry name" value="PdxT/SNO_CS"/>
</dbReference>
<dbReference type="NCBIfam" id="TIGR03800">
    <property type="entry name" value="PLP_synth_Pdx2"/>
    <property type="match status" value="1"/>
</dbReference>
<dbReference type="Pfam" id="PF01174">
    <property type="entry name" value="SNO"/>
    <property type="match status" value="2"/>
</dbReference>
<accession>A0AAX4H753</accession>
<dbReference type="CDD" id="cd01749">
    <property type="entry name" value="GATase1_PB"/>
    <property type="match status" value="1"/>
</dbReference>
<keyword evidence="3" id="KW-0378">Hydrolase</keyword>
<dbReference type="PANTHER" id="PTHR31559">
    <property type="entry name" value="PYRIDOXAL 5'-PHOSPHATE SYNTHASE SUBUNIT SNO"/>
    <property type="match status" value="1"/>
</dbReference>
<evidence type="ECO:0000256" key="3">
    <source>
        <dbReference type="ARBA" id="ARBA00022801"/>
    </source>
</evidence>
<dbReference type="AlphaFoldDB" id="A0AAX4H753"/>
<dbReference type="SUPFAM" id="SSF52317">
    <property type="entry name" value="Class I glutamine amidotransferase-like"/>
    <property type="match status" value="1"/>
</dbReference>
<dbReference type="GO" id="GO:0016829">
    <property type="term" value="F:lyase activity"/>
    <property type="evidence" value="ECO:0007669"/>
    <property type="project" value="UniProtKB-KW"/>
</dbReference>